<organism evidence="1 2">
    <name type="scientific">Microbacterium aurantiacum</name>
    <dbReference type="NCBI Taxonomy" id="162393"/>
    <lineage>
        <taxon>Bacteria</taxon>
        <taxon>Bacillati</taxon>
        <taxon>Actinomycetota</taxon>
        <taxon>Actinomycetes</taxon>
        <taxon>Micrococcales</taxon>
        <taxon>Microbacteriaceae</taxon>
        <taxon>Microbacterium</taxon>
    </lineage>
</organism>
<evidence type="ECO:0000313" key="1">
    <source>
        <dbReference type="EMBL" id="MDS0246997.1"/>
    </source>
</evidence>
<proteinExistence type="predicted"/>
<protein>
    <submittedName>
        <fullName evidence="1">Uncharacterized protein</fullName>
    </submittedName>
</protein>
<dbReference type="RefSeq" id="WP_310892273.1">
    <property type="nucleotide sequence ID" value="NZ_BAAAGR010000008.1"/>
</dbReference>
<sequence>MGADPLWRDQVTITGLPAPTPGLVPLSAVETIPHLELTDAPRVAIMGLHGGAGASTVAGLLGEGTLDTSCRWPQYVGWERPLPDIPVVVVTRTHHRGIEAADKFARAWAAGSLAPSRLVGLVVIDDGPRLLQDQQRAVRRLAQLTPSAWHLPWQDTWRIEPPTPQTFSTRLRRTLAAIEASISPSNGATK</sequence>
<gene>
    <name evidence="1" type="ORF">KZC50_15470</name>
</gene>
<dbReference type="Pfam" id="PF20373">
    <property type="entry name" value="DUF6668"/>
    <property type="match status" value="1"/>
</dbReference>
<dbReference type="GeneID" id="301459660"/>
<evidence type="ECO:0000313" key="2">
    <source>
        <dbReference type="Proteomes" id="UP001183582"/>
    </source>
</evidence>
<dbReference type="EMBL" id="JAHWXH010000005">
    <property type="protein sequence ID" value="MDS0246997.1"/>
    <property type="molecule type" value="Genomic_DNA"/>
</dbReference>
<accession>A0AAJ2HJY9</accession>
<reference evidence="1 2" key="1">
    <citation type="submission" date="2021-06" db="EMBL/GenBank/DDBJ databases">
        <title>Genome-based taxonomic framework of Microbacterium strains isolated from marine environment, the description of four new species and reclassification of four preexisting species.</title>
        <authorList>
            <person name="Lee S.D."/>
            <person name="Kim S.-M."/>
            <person name="Byeon Y.-S."/>
            <person name="Yang H.L."/>
            <person name="Kim I.S."/>
        </authorList>
    </citation>
    <scope>NUCLEOTIDE SEQUENCE [LARGE SCALE GENOMIC DNA]</scope>
    <source>
        <strain evidence="1 2">KACC 20514</strain>
    </source>
</reference>
<name>A0AAJ2HJY9_9MICO</name>
<dbReference type="AlphaFoldDB" id="A0AAJ2HJY9"/>
<dbReference type="Proteomes" id="UP001183582">
    <property type="component" value="Unassembled WGS sequence"/>
</dbReference>
<dbReference type="InterPro" id="IPR046609">
    <property type="entry name" value="DUF6668"/>
</dbReference>
<comment type="caution">
    <text evidence="1">The sequence shown here is derived from an EMBL/GenBank/DDBJ whole genome shotgun (WGS) entry which is preliminary data.</text>
</comment>